<dbReference type="InterPro" id="IPR004242">
    <property type="entry name" value="Transposase_21"/>
</dbReference>
<sequence length="531" mass="62176">MDSIIKLMNELNPSKIDLPKDFYTTKKMGSKLGLSSERIDCCEKGCMLFYKDDATLENCKFCNQACYKEVTNVKRKKVPVKSMHYLPLIPRLKRLYASMSSAPHMRWHYEHKRPPGVLCHPSDGEAWKHFDRVFPDFASEPRNIRLGLCSDGFTPFAVSAAPYSCWPVFVMPYNLPPELCVETYDVFYKQNFIMRAALMWTINDFPAYGMLSGWSTAGKLACPCCMEDTKAFRLKHGGKNSWFDCHRRFLPKDHEFRRNTSAFMKNQTDFEDPPATLSPEEMWHIVRDLPKVTDSPSSKIPGYGVTHNWTKQSIFWELPYWKHNLLRHNLDVMHIEKNFFDNIFNTVMDINNKTKDNLKARMDLKEYCRRSELYLTYLNNKIQKPKPSYTITLDEKREICDWVKNLKMPDGYASNLSRCVDMKEGKLMSMKSHDCHIFMESLMPIAFKSLHDRIWKPITEISLFFKELCSSTLRVENLNYMESNICLALNKLAKIFPPGFFNVMEHLPIHLVHEARLGGPVQGRWMYPFER</sequence>
<name>A0AAF0UG14_SOLVR</name>
<dbReference type="InterPro" id="IPR025452">
    <property type="entry name" value="DUF4218"/>
</dbReference>
<protein>
    <recommendedName>
        <fullName evidence="1">DUF4218 domain-containing protein</fullName>
    </recommendedName>
</protein>
<gene>
    <name evidence="2" type="ORF">MTR67_038559</name>
</gene>
<dbReference type="PANTHER" id="PTHR10775">
    <property type="entry name" value="OS08G0208400 PROTEIN"/>
    <property type="match status" value="1"/>
</dbReference>
<evidence type="ECO:0000259" key="1">
    <source>
        <dbReference type="Pfam" id="PF13960"/>
    </source>
</evidence>
<dbReference type="EMBL" id="CP133620">
    <property type="protein sequence ID" value="WMV45174.1"/>
    <property type="molecule type" value="Genomic_DNA"/>
</dbReference>
<dbReference type="Pfam" id="PF02992">
    <property type="entry name" value="Transposase_21"/>
    <property type="match status" value="1"/>
</dbReference>
<dbReference type="PANTHER" id="PTHR10775:SF193">
    <property type="entry name" value="DUF4216 DOMAIN-CONTAINING PROTEIN"/>
    <property type="match status" value="1"/>
</dbReference>
<proteinExistence type="predicted"/>
<reference evidence="2" key="1">
    <citation type="submission" date="2023-08" db="EMBL/GenBank/DDBJ databases">
        <title>A de novo genome assembly of Solanum verrucosum Schlechtendal, a Mexican diploid species geographically isolated from the other diploid A-genome species in potato relatives.</title>
        <authorList>
            <person name="Hosaka K."/>
        </authorList>
    </citation>
    <scope>NUCLEOTIDE SEQUENCE</scope>
    <source>
        <tissue evidence="2">Young leaves</tissue>
    </source>
</reference>
<feature type="domain" description="DUF4218" evidence="1">
    <location>
        <begin position="468"/>
        <end position="531"/>
    </location>
</feature>
<dbReference type="Pfam" id="PF13960">
    <property type="entry name" value="DUF4218"/>
    <property type="match status" value="1"/>
</dbReference>
<evidence type="ECO:0000313" key="2">
    <source>
        <dbReference type="EMBL" id="WMV45174.1"/>
    </source>
</evidence>
<dbReference type="AlphaFoldDB" id="A0AAF0UG14"/>
<evidence type="ECO:0000313" key="3">
    <source>
        <dbReference type="Proteomes" id="UP001234989"/>
    </source>
</evidence>
<accession>A0AAF0UG14</accession>
<organism evidence="2 3">
    <name type="scientific">Solanum verrucosum</name>
    <dbReference type="NCBI Taxonomy" id="315347"/>
    <lineage>
        <taxon>Eukaryota</taxon>
        <taxon>Viridiplantae</taxon>
        <taxon>Streptophyta</taxon>
        <taxon>Embryophyta</taxon>
        <taxon>Tracheophyta</taxon>
        <taxon>Spermatophyta</taxon>
        <taxon>Magnoliopsida</taxon>
        <taxon>eudicotyledons</taxon>
        <taxon>Gunneridae</taxon>
        <taxon>Pentapetalae</taxon>
        <taxon>asterids</taxon>
        <taxon>lamiids</taxon>
        <taxon>Solanales</taxon>
        <taxon>Solanaceae</taxon>
        <taxon>Solanoideae</taxon>
        <taxon>Solaneae</taxon>
        <taxon>Solanum</taxon>
    </lineage>
</organism>
<dbReference type="Proteomes" id="UP001234989">
    <property type="component" value="Chromosome 9"/>
</dbReference>
<keyword evidence="3" id="KW-1185">Reference proteome</keyword>